<dbReference type="SUPFAM" id="SSF52096">
    <property type="entry name" value="ClpP/crotonase"/>
    <property type="match status" value="1"/>
</dbReference>
<dbReference type="EC" id="4.2.1.17" evidence="3"/>
<evidence type="ECO:0000313" key="4">
    <source>
        <dbReference type="Proteomes" id="UP000285112"/>
    </source>
</evidence>
<dbReference type="InterPro" id="IPR029045">
    <property type="entry name" value="ClpP/crotonase-like_dom_sf"/>
</dbReference>
<proteinExistence type="inferred from homology"/>
<dbReference type="CDD" id="cd06558">
    <property type="entry name" value="crotonase-like"/>
    <property type="match status" value="1"/>
</dbReference>
<dbReference type="Pfam" id="PF00378">
    <property type="entry name" value="ECH_1"/>
    <property type="match status" value="1"/>
</dbReference>
<dbReference type="PANTHER" id="PTHR43459">
    <property type="entry name" value="ENOYL-COA HYDRATASE"/>
    <property type="match status" value="1"/>
</dbReference>
<dbReference type="Proteomes" id="UP000285112">
    <property type="component" value="Unassembled WGS sequence"/>
</dbReference>
<dbReference type="Gene3D" id="3.90.226.10">
    <property type="entry name" value="2-enoyl-CoA Hydratase, Chain A, domain 1"/>
    <property type="match status" value="1"/>
</dbReference>
<reference evidence="3 4" key="1">
    <citation type="submission" date="2018-09" db="EMBL/GenBank/DDBJ databases">
        <title>YIM PH 21725 draft genome.</title>
        <authorList>
            <person name="Miao C."/>
        </authorList>
    </citation>
    <scope>NUCLEOTIDE SEQUENCE [LARGE SCALE GENOMIC DNA]</scope>
    <source>
        <strain evidence="4">YIM PH21725</strain>
    </source>
</reference>
<dbReference type="Gene3D" id="1.10.12.10">
    <property type="entry name" value="Lyase 2-enoyl-coa Hydratase, Chain A, domain 2"/>
    <property type="match status" value="1"/>
</dbReference>
<dbReference type="AlphaFoldDB" id="A0A419HJT5"/>
<keyword evidence="3" id="KW-0456">Lyase</keyword>
<dbReference type="PANTHER" id="PTHR43459:SF3">
    <property type="entry name" value="ENOYL-COA HYDRATASE ECHA15 (ENOYL HYDRASE) (UNSATURATED ACYL-COA HYDRATASE) (CROTONASE)-RELATED"/>
    <property type="match status" value="1"/>
</dbReference>
<dbReference type="OrthoDB" id="9777711at2"/>
<sequence>MYEDYEFLKVEPGDDRILRITMNRPEKLNASGEQGHGEQGRIWKDFDADPDMNVAIITGAGRAFCAGGDMAAGNGPLEVDTRDGRAIVRNMLACRKPIISAINGVAVGGGLAVALCADITLASERAVLIDGHIKIGMAAGDHAALIWPMSIGMAKAKYNLLLCEHITGQEAADMGLVARCVPHDDLMPIAEGIAAKLARGPQFALQATKAAVNGWYHHNIAIFEHSLYAEAFSRTMPDAQAGVAAVLKHVEPEFPGVANADMY</sequence>
<dbReference type="InterPro" id="IPR014748">
    <property type="entry name" value="Enoyl-CoA_hydra_C"/>
</dbReference>
<evidence type="ECO:0000256" key="1">
    <source>
        <dbReference type="ARBA" id="ARBA00005254"/>
    </source>
</evidence>
<dbReference type="PROSITE" id="PS00166">
    <property type="entry name" value="ENOYL_COA_HYDRATASE"/>
    <property type="match status" value="1"/>
</dbReference>
<dbReference type="RefSeq" id="WP_120026947.1">
    <property type="nucleotide sequence ID" value="NZ_QZFV01000153.1"/>
</dbReference>
<dbReference type="EMBL" id="QZFV01000153">
    <property type="protein sequence ID" value="RJQ75910.1"/>
    <property type="molecule type" value="Genomic_DNA"/>
</dbReference>
<organism evidence="3 4">
    <name type="scientific">Amycolatopsis panacis</name>
    <dbReference type="NCBI Taxonomy" id="2340917"/>
    <lineage>
        <taxon>Bacteria</taxon>
        <taxon>Bacillati</taxon>
        <taxon>Actinomycetota</taxon>
        <taxon>Actinomycetes</taxon>
        <taxon>Pseudonocardiales</taxon>
        <taxon>Pseudonocardiaceae</taxon>
        <taxon>Amycolatopsis</taxon>
    </lineage>
</organism>
<comment type="caution">
    <text evidence="3">The sequence shown here is derived from an EMBL/GenBank/DDBJ whole genome shotgun (WGS) entry which is preliminary data.</text>
</comment>
<evidence type="ECO:0000313" key="3">
    <source>
        <dbReference type="EMBL" id="RJQ75910.1"/>
    </source>
</evidence>
<dbReference type="GO" id="GO:0004300">
    <property type="term" value="F:enoyl-CoA hydratase activity"/>
    <property type="evidence" value="ECO:0007669"/>
    <property type="project" value="UniProtKB-EC"/>
</dbReference>
<evidence type="ECO:0000256" key="2">
    <source>
        <dbReference type="RuleBase" id="RU003707"/>
    </source>
</evidence>
<keyword evidence="4" id="KW-1185">Reference proteome</keyword>
<gene>
    <name evidence="3" type="ORF">D5S19_31285</name>
</gene>
<comment type="similarity">
    <text evidence="1 2">Belongs to the enoyl-CoA hydratase/isomerase family.</text>
</comment>
<protein>
    <submittedName>
        <fullName evidence="3">Enoyl-CoA hydratase</fullName>
        <ecNumber evidence="3">4.2.1.17</ecNumber>
    </submittedName>
</protein>
<accession>A0A419HJT5</accession>
<dbReference type="InterPro" id="IPR018376">
    <property type="entry name" value="Enoyl-CoA_hyd/isom_CS"/>
</dbReference>
<dbReference type="InterPro" id="IPR001753">
    <property type="entry name" value="Enoyl-CoA_hydra/iso"/>
</dbReference>
<name>A0A419HJT5_9PSEU</name>